<dbReference type="InterPro" id="IPR020471">
    <property type="entry name" value="AKR"/>
</dbReference>
<dbReference type="GO" id="GO:0016652">
    <property type="term" value="F:oxidoreductase activity, acting on NAD(P)H as acceptor"/>
    <property type="evidence" value="ECO:0007669"/>
    <property type="project" value="InterPro"/>
</dbReference>
<organism evidence="6 7">
    <name type="scientific">Sclerotinia trifoliorum</name>
    <dbReference type="NCBI Taxonomy" id="28548"/>
    <lineage>
        <taxon>Eukaryota</taxon>
        <taxon>Fungi</taxon>
        <taxon>Dikarya</taxon>
        <taxon>Ascomycota</taxon>
        <taxon>Pezizomycotina</taxon>
        <taxon>Leotiomycetes</taxon>
        <taxon>Helotiales</taxon>
        <taxon>Sclerotiniaceae</taxon>
        <taxon>Sclerotinia</taxon>
    </lineage>
</organism>
<proteinExistence type="inferred from homology"/>
<accession>A0A8H2ZPB1</accession>
<feature type="transmembrane region" description="Helical" evidence="4">
    <location>
        <begin position="12"/>
        <end position="32"/>
    </location>
</feature>
<keyword evidence="7" id="KW-1185">Reference proteome</keyword>
<dbReference type="InterPro" id="IPR036812">
    <property type="entry name" value="NAD(P)_OxRdtase_dom_sf"/>
</dbReference>
<dbReference type="OrthoDB" id="416253at2759"/>
<evidence type="ECO:0000256" key="1">
    <source>
        <dbReference type="ARBA" id="ARBA00007905"/>
    </source>
</evidence>
<dbReference type="SUPFAM" id="SSF51430">
    <property type="entry name" value="NAD(P)-linked oxidoreductase"/>
    <property type="match status" value="1"/>
</dbReference>
<dbReference type="PANTHER" id="PTHR43827">
    <property type="entry name" value="2,5-DIKETO-D-GLUCONIC ACID REDUCTASE"/>
    <property type="match status" value="1"/>
</dbReference>
<dbReference type="GO" id="GO:0016616">
    <property type="term" value="F:oxidoreductase activity, acting on the CH-OH group of donors, NAD or NADP as acceptor"/>
    <property type="evidence" value="ECO:0007669"/>
    <property type="project" value="UniProtKB-ARBA"/>
</dbReference>
<dbReference type="InterPro" id="IPR044494">
    <property type="entry name" value="AKR3C2/3"/>
</dbReference>
<comment type="caution">
    <text evidence="6">The sequence shown here is derived from an EMBL/GenBank/DDBJ whole genome shotgun (WGS) entry which is preliminary data.</text>
</comment>
<dbReference type="PANTHER" id="PTHR43827:SF3">
    <property type="entry name" value="NADP-DEPENDENT OXIDOREDUCTASE DOMAIN-CONTAINING PROTEIN"/>
    <property type="match status" value="1"/>
</dbReference>
<keyword evidence="2" id="KW-0521">NADP</keyword>
<evidence type="ECO:0000313" key="7">
    <source>
        <dbReference type="Proteomes" id="UP000624404"/>
    </source>
</evidence>
<dbReference type="EMBL" id="CAJHIA010000010">
    <property type="protein sequence ID" value="CAD6443696.1"/>
    <property type="molecule type" value="Genomic_DNA"/>
</dbReference>
<dbReference type="PRINTS" id="PR00069">
    <property type="entry name" value="ALDKETRDTASE"/>
</dbReference>
<evidence type="ECO:0000259" key="5">
    <source>
        <dbReference type="Pfam" id="PF00248"/>
    </source>
</evidence>
<keyword evidence="4" id="KW-0472">Membrane</keyword>
<keyword evidence="3" id="KW-0560">Oxidoreductase</keyword>
<evidence type="ECO:0000313" key="6">
    <source>
        <dbReference type="EMBL" id="CAD6443696.1"/>
    </source>
</evidence>
<evidence type="ECO:0000256" key="4">
    <source>
        <dbReference type="SAM" id="Phobius"/>
    </source>
</evidence>
<evidence type="ECO:0000256" key="2">
    <source>
        <dbReference type="ARBA" id="ARBA00022857"/>
    </source>
</evidence>
<dbReference type="Gene3D" id="3.20.20.100">
    <property type="entry name" value="NADP-dependent oxidoreductase domain"/>
    <property type="match status" value="1"/>
</dbReference>
<keyword evidence="4" id="KW-0812">Transmembrane</keyword>
<comment type="similarity">
    <text evidence="1">Belongs to the aldo/keto reductase family.</text>
</comment>
<protein>
    <submittedName>
        <fullName evidence="6">B10eb8b1-83c9-4fcd-989d-0f7f9da20b94</fullName>
    </submittedName>
</protein>
<evidence type="ECO:0000256" key="3">
    <source>
        <dbReference type="ARBA" id="ARBA00023002"/>
    </source>
</evidence>
<sequence length="373" mass="41372">MAPFVEDIDAYFSSSIFFVSLFFMSALFPSLFKVSFRPVIESTSNIHFSPTSVCHIMNSATSAYQSSFGAEGNSGIAPKQMAQFQKLRLNDGNEIPVLGFGLGTAHYKPNSDGPIDKGIVQTALMAINAGYYHLDGAQAYGNEREMGMAIKESGVPREKFFITTKITGTQAVDTQAAFEESLRKLQLDYVDLYLIHAPFFANTPQDLRSKWADMEAIHASGKAKSIGVSNFLQKDLEAILETAKIIPCINQIEYHPYLQHGSLIPYHREKNIAIAAYSPLTAAVKASPGPLDSTYAELARKYGVTPGEIALRWIIDQGMVALTTSGNEQRLRAYQKVSQFKLTPKEVEDIARIGNEKHYRGFWKNKFAPDDRS</sequence>
<dbReference type="Pfam" id="PF00248">
    <property type="entry name" value="Aldo_ket_red"/>
    <property type="match status" value="1"/>
</dbReference>
<dbReference type="PROSITE" id="PS00062">
    <property type="entry name" value="ALDOKETO_REDUCTASE_2"/>
    <property type="match status" value="1"/>
</dbReference>
<dbReference type="InterPro" id="IPR023210">
    <property type="entry name" value="NADP_OxRdtase_dom"/>
</dbReference>
<dbReference type="InterPro" id="IPR018170">
    <property type="entry name" value="Aldo/ket_reductase_CS"/>
</dbReference>
<name>A0A8H2ZPB1_9HELO</name>
<dbReference type="FunFam" id="3.20.20.100:FF:000002">
    <property type="entry name" value="2,5-diketo-D-gluconic acid reductase A"/>
    <property type="match status" value="1"/>
</dbReference>
<dbReference type="AlphaFoldDB" id="A0A8H2ZPB1"/>
<feature type="domain" description="NADP-dependent oxidoreductase" evidence="5">
    <location>
        <begin position="101"/>
        <end position="353"/>
    </location>
</feature>
<dbReference type="Proteomes" id="UP000624404">
    <property type="component" value="Unassembled WGS sequence"/>
</dbReference>
<dbReference type="CDD" id="cd19120">
    <property type="entry name" value="AKR_AKR3C2-3"/>
    <property type="match status" value="1"/>
</dbReference>
<keyword evidence="4" id="KW-1133">Transmembrane helix</keyword>
<reference evidence="6" key="1">
    <citation type="submission" date="2020-10" db="EMBL/GenBank/DDBJ databases">
        <authorList>
            <person name="Kusch S."/>
        </authorList>
    </citation>
    <scope>NUCLEOTIDE SEQUENCE</scope>
    <source>
        <strain evidence="6">SwB9</strain>
    </source>
</reference>
<gene>
    <name evidence="6" type="ORF">SCLTRI_LOCUS3488</name>
</gene>